<dbReference type="AlphaFoldDB" id="A0A538U7X2"/>
<keyword evidence="2" id="KW-0732">Signal</keyword>
<comment type="caution">
    <text evidence="3">The sequence shown here is derived from an EMBL/GenBank/DDBJ whole genome shotgun (WGS) entry which is preliminary data.</text>
</comment>
<feature type="region of interest" description="Disordered" evidence="1">
    <location>
        <begin position="854"/>
        <end position="1016"/>
    </location>
</feature>
<feature type="chain" id="PRO_5022094368" evidence="2">
    <location>
        <begin position="28"/>
        <end position="1016"/>
    </location>
</feature>
<reference evidence="3 4" key="1">
    <citation type="journal article" date="2019" name="Nat. Microbiol.">
        <title>Mediterranean grassland soil C-N compound turnover is dependent on rainfall and depth, and is mediated by genomically divergent microorganisms.</title>
        <authorList>
            <person name="Diamond S."/>
            <person name="Andeer P.F."/>
            <person name="Li Z."/>
            <person name="Crits-Christoph A."/>
            <person name="Burstein D."/>
            <person name="Anantharaman K."/>
            <person name="Lane K.R."/>
            <person name="Thomas B.C."/>
            <person name="Pan C."/>
            <person name="Northen T.R."/>
            <person name="Banfield J.F."/>
        </authorList>
    </citation>
    <scope>NUCLEOTIDE SEQUENCE [LARGE SCALE GENOMIC DNA]</scope>
    <source>
        <strain evidence="3">WS_11</strain>
    </source>
</reference>
<evidence type="ECO:0000313" key="3">
    <source>
        <dbReference type="EMBL" id="TMQ72002.1"/>
    </source>
</evidence>
<accession>A0A538U7X2</accession>
<evidence type="ECO:0000256" key="2">
    <source>
        <dbReference type="SAM" id="SignalP"/>
    </source>
</evidence>
<sequence length="1016" mass="110074">MSDNRYPKVLQLALLIASLAIAAPAVAQVTYIPIAGLPTEDVDMVELVPTPFAQPPTMIYPTETAIYYINMITDAVYATVPKPGPNISGADYVASPDGTIGVMPILGALCVFTHGPGAPALFMTIPLPGTPARRDIDLTIVPGLGAEPWDALYATGTEVHRINLSTGAIFWTAPLPTPIVEAVDPLYVPASNLVFAATDGFMSEFNATTGAPVPGSPFATGTTLTREVDIRLNPAGTLVYMPGTAVLQRFSAATGAFIGSVALGSPCIEGNDIAWDNTGTRGALPTLANMVWFDAATGAITTLNSFAPYGHQRNMDVIFTAPGIVPQQAGYQAQGAFFTYTVPALPGGIGVIGVAPLPSPTMDGVDPLTSDATPSPAFPAGPVGVIALAPTQGFVTEVDLRTGAALPPVTLVPGVLRMDVDVRKGGTFGNKDYQPYIGGVASITGFAPNQYTITVSTGVHRLDVSTNALIPGDFIPTGMIFRGGDEQVSTLLGPPAPGYTTDDPDQDFVSKCWDYKYAMNRWPMWYSISNPIWYPQFMPYGAFGPPALLGWDIWNDWKGVVCNNQTVILLNRKGITQQTINLPALPIGGLVWDWDNKICKLRLRNQQECIINLNSVYLTGLATVTFVPYTTFVEWYPIVDRMNGWEFVVQRGARRIWCYDHLNISFVTYIDLPARIIRPPVFDEQRKTLCGALANRQVFFFNAHIYRQTLSVASALYYTPVLPAMCVADPVFDIFNHYTLLHLYGGNIAVCDNANGNLLYQTGILPYWPIGPIQVDCFNKIAKWYAYNGASYVEYWMNLYPLRYSLPPTLRSLSLAGVPFGYPQFDSRDGWEFIRIGNIIRADLRVGRPARGQLLHRPDQQVRPVRHQHEPDPVDESVPVHPGTRRGRELDRLARGVHPHPGDPLPPAAPSGGGPVQQRGGGGDQHADRERRDDSFRPSTVPTADLRAPLHRPLRVAVLPARPRRDGGPQPVAPEPGGFTDHARRADGGGDQRGGQLQRATAHQCRADHADAASGG</sequence>
<evidence type="ECO:0000256" key="1">
    <source>
        <dbReference type="SAM" id="MobiDB-lite"/>
    </source>
</evidence>
<evidence type="ECO:0000313" key="4">
    <source>
        <dbReference type="Proteomes" id="UP000319771"/>
    </source>
</evidence>
<feature type="compositionally biased region" description="Basic and acidic residues" evidence="1">
    <location>
        <begin position="925"/>
        <end position="936"/>
    </location>
</feature>
<name>A0A538U7X2_UNCEI</name>
<gene>
    <name evidence="3" type="ORF">E6K81_08665</name>
</gene>
<protein>
    <submittedName>
        <fullName evidence="3">Uncharacterized protein</fullName>
    </submittedName>
</protein>
<dbReference type="SUPFAM" id="SSF69322">
    <property type="entry name" value="Tricorn protease domain 2"/>
    <property type="match status" value="1"/>
</dbReference>
<feature type="signal peptide" evidence="2">
    <location>
        <begin position="1"/>
        <end position="27"/>
    </location>
</feature>
<proteinExistence type="predicted"/>
<organism evidence="3 4">
    <name type="scientific">Eiseniibacteriota bacterium</name>
    <dbReference type="NCBI Taxonomy" id="2212470"/>
    <lineage>
        <taxon>Bacteria</taxon>
        <taxon>Candidatus Eiseniibacteriota</taxon>
    </lineage>
</organism>
<feature type="compositionally biased region" description="Gly residues" evidence="1">
    <location>
        <begin position="911"/>
        <end position="924"/>
    </location>
</feature>
<feature type="compositionally biased region" description="Basic and acidic residues" evidence="1">
    <location>
        <begin position="981"/>
        <end position="990"/>
    </location>
</feature>
<dbReference type="Proteomes" id="UP000319771">
    <property type="component" value="Unassembled WGS sequence"/>
</dbReference>
<dbReference type="EMBL" id="VBPB01000127">
    <property type="protein sequence ID" value="TMQ72002.1"/>
    <property type="molecule type" value="Genomic_DNA"/>
</dbReference>
<feature type="compositionally biased region" description="Basic and acidic residues" evidence="1">
    <location>
        <begin position="1005"/>
        <end position="1016"/>
    </location>
</feature>